<dbReference type="EMBL" id="GGEC01070813">
    <property type="protein sequence ID" value="MBX51297.1"/>
    <property type="molecule type" value="Transcribed_RNA"/>
</dbReference>
<reference evidence="1" key="1">
    <citation type="submission" date="2018-02" db="EMBL/GenBank/DDBJ databases">
        <title>Rhizophora mucronata_Transcriptome.</title>
        <authorList>
            <person name="Meera S.P."/>
            <person name="Sreeshan A."/>
            <person name="Augustine A."/>
        </authorList>
    </citation>
    <scope>NUCLEOTIDE SEQUENCE</scope>
    <source>
        <tissue evidence="1">Leaf</tissue>
    </source>
</reference>
<sequence length="23" mass="2864">MPGQKKNQFQIFHKDKYLKSFHN</sequence>
<name>A0A2P2P9B9_RHIMU</name>
<accession>A0A2P2P9B9</accession>
<proteinExistence type="predicted"/>
<organism evidence="1">
    <name type="scientific">Rhizophora mucronata</name>
    <name type="common">Asiatic mangrove</name>
    <dbReference type="NCBI Taxonomy" id="61149"/>
    <lineage>
        <taxon>Eukaryota</taxon>
        <taxon>Viridiplantae</taxon>
        <taxon>Streptophyta</taxon>
        <taxon>Embryophyta</taxon>
        <taxon>Tracheophyta</taxon>
        <taxon>Spermatophyta</taxon>
        <taxon>Magnoliopsida</taxon>
        <taxon>eudicotyledons</taxon>
        <taxon>Gunneridae</taxon>
        <taxon>Pentapetalae</taxon>
        <taxon>rosids</taxon>
        <taxon>fabids</taxon>
        <taxon>Malpighiales</taxon>
        <taxon>Rhizophoraceae</taxon>
        <taxon>Rhizophora</taxon>
    </lineage>
</organism>
<protein>
    <submittedName>
        <fullName evidence="1">Uncharacterized protein</fullName>
    </submittedName>
</protein>
<evidence type="ECO:0000313" key="1">
    <source>
        <dbReference type="EMBL" id="MBX51297.1"/>
    </source>
</evidence>
<dbReference type="AlphaFoldDB" id="A0A2P2P9B9"/>